<dbReference type="Proteomes" id="UP001221757">
    <property type="component" value="Unassembled WGS sequence"/>
</dbReference>
<evidence type="ECO:0000313" key="3">
    <source>
        <dbReference type="Proteomes" id="UP001221757"/>
    </source>
</evidence>
<dbReference type="EMBL" id="JARKIE010000003">
    <property type="protein sequence ID" value="KAJ7708945.1"/>
    <property type="molecule type" value="Genomic_DNA"/>
</dbReference>
<evidence type="ECO:0000313" key="2">
    <source>
        <dbReference type="EMBL" id="KAJ7708945.1"/>
    </source>
</evidence>
<dbReference type="GO" id="GO:0003677">
    <property type="term" value="F:DNA binding"/>
    <property type="evidence" value="ECO:0007669"/>
    <property type="project" value="InterPro"/>
</dbReference>
<dbReference type="GO" id="GO:0015074">
    <property type="term" value="P:DNA integration"/>
    <property type="evidence" value="ECO:0007669"/>
    <property type="project" value="InterPro"/>
</dbReference>
<dbReference type="GO" id="GO:0006310">
    <property type="term" value="P:DNA recombination"/>
    <property type="evidence" value="ECO:0007669"/>
    <property type="project" value="UniProtKB-KW"/>
</dbReference>
<dbReference type="Gene3D" id="1.10.443.10">
    <property type="entry name" value="Intergrase catalytic core"/>
    <property type="match status" value="1"/>
</dbReference>
<organism evidence="2 3">
    <name type="scientific">Mycena rosella</name>
    <name type="common">Pink bonnet</name>
    <name type="synonym">Agaricus rosellus</name>
    <dbReference type="NCBI Taxonomy" id="1033263"/>
    <lineage>
        <taxon>Eukaryota</taxon>
        <taxon>Fungi</taxon>
        <taxon>Dikarya</taxon>
        <taxon>Basidiomycota</taxon>
        <taxon>Agaricomycotina</taxon>
        <taxon>Agaricomycetes</taxon>
        <taxon>Agaricomycetidae</taxon>
        <taxon>Agaricales</taxon>
        <taxon>Marasmiineae</taxon>
        <taxon>Mycenaceae</taxon>
        <taxon>Mycena</taxon>
    </lineage>
</organism>
<reference evidence="2" key="1">
    <citation type="submission" date="2023-03" db="EMBL/GenBank/DDBJ databases">
        <title>Massive genome expansion in bonnet fungi (Mycena s.s.) driven by repeated elements and novel gene families across ecological guilds.</title>
        <authorList>
            <consortium name="Lawrence Berkeley National Laboratory"/>
            <person name="Harder C.B."/>
            <person name="Miyauchi S."/>
            <person name="Viragh M."/>
            <person name="Kuo A."/>
            <person name="Thoen E."/>
            <person name="Andreopoulos B."/>
            <person name="Lu D."/>
            <person name="Skrede I."/>
            <person name="Drula E."/>
            <person name="Henrissat B."/>
            <person name="Morin E."/>
            <person name="Kohler A."/>
            <person name="Barry K."/>
            <person name="LaButti K."/>
            <person name="Morin E."/>
            <person name="Salamov A."/>
            <person name="Lipzen A."/>
            <person name="Mereny Z."/>
            <person name="Hegedus B."/>
            <person name="Baldrian P."/>
            <person name="Stursova M."/>
            <person name="Weitz H."/>
            <person name="Taylor A."/>
            <person name="Grigoriev I.V."/>
            <person name="Nagy L.G."/>
            <person name="Martin F."/>
            <person name="Kauserud H."/>
        </authorList>
    </citation>
    <scope>NUCLEOTIDE SEQUENCE</scope>
    <source>
        <strain evidence="2">CBHHK067</strain>
    </source>
</reference>
<evidence type="ECO:0000256" key="1">
    <source>
        <dbReference type="ARBA" id="ARBA00023172"/>
    </source>
</evidence>
<dbReference type="SUPFAM" id="SSF56349">
    <property type="entry name" value="DNA breaking-rejoining enzymes"/>
    <property type="match status" value="1"/>
</dbReference>
<dbReference type="PANTHER" id="PTHR34605">
    <property type="entry name" value="PHAGE_INTEGRASE DOMAIN-CONTAINING PROTEIN"/>
    <property type="match status" value="1"/>
</dbReference>
<dbReference type="InterPro" id="IPR052925">
    <property type="entry name" value="Phage_Integrase-like_Recomb"/>
</dbReference>
<keyword evidence="3" id="KW-1185">Reference proteome</keyword>
<keyword evidence="1" id="KW-0233">DNA recombination</keyword>
<gene>
    <name evidence="2" type="ORF">B0H17DRAFT_1155973</name>
</gene>
<dbReference type="PANTHER" id="PTHR34605:SF4">
    <property type="entry name" value="DNA ADENINE METHYLTRANSFERASE"/>
    <property type="match status" value="1"/>
</dbReference>
<dbReference type="AlphaFoldDB" id="A0AAD7H0C2"/>
<protein>
    <submittedName>
        <fullName evidence="2">Uncharacterized protein</fullName>
    </submittedName>
</protein>
<sequence length="342" mass="37702">MYSVVHNAVDKVLSTRQHYGHFLLGPRLSSLASTKVQRAIEYGWAHSTLKKYGQGYAAFERFCDSEDVPVKQCLPADKFLLCAFAASCSGEIAGVTARGAIAAGRIHLRYTLRGVENLTPASSKRDQCPPVTEAMLAALDKNLDHNDPQDTAVFVNTCCAFWGQIRIGKILSETQKSFIPGRIPLVSDLAPPSTRAVMRTAVLRCLRILKLPHTKTKGDRGDIAMLCRQHGVSDPINAVNNHIRINSVPDSLPLFSHRDQAGGLICLTRKKPMLRCNSVWSALGFAISTGQSFRIGDTTKLLLAGVSPSVVQAMGRWRSDMFLVYWCRLDLLVPLHTEFLEL</sequence>
<dbReference type="InterPro" id="IPR013762">
    <property type="entry name" value="Integrase-like_cat_sf"/>
</dbReference>
<dbReference type="InterPro" id="IPR011010">
    <property type="entry name" value="DNA_brk_join_enz"/>
</dbReference>
<accession>A0AAD7H0C2</accession>
<proteinExistence type="predicted"/>
<comment type="caution">
    <text evidence="2">The sequence shown here is derived from an EMBL/GenBank/DDBJ whole genome shotgun (WGS) entry which is preliminary data.</text>
</comment>
<name>A0AAD7H0C2_MYCRO</name>